<dbReference type="RefSeq" id="WP_074877036.1">
    <property type="nucleotide sequence ID" value="NZ_FNTF01000002.1"/>
</dbReference>
<dbReference type="AlphaFoldDB" id="A0A1H5DGF8"/>
<feature type="domain" description="Phage tail fibre protein N-terminal" evidence="1">
    <location>
        <begin position="6"/>
        <end position="159"/>
    </location>
</feature>
<dbReference type="PANTHER" id="PTHR35191">
    <property type="entry name" value="PROPHAGE SIDE TAIL FIBER PROTEIN HOMOLOG STFQ-RELATED"/>
    <property type="match status" value="1"/>
</dbReference>
<dbReference type="InterPro" id="IPR054075">
    <property type="entry name" value="Gp53-like_C"/>
</dbReference>
<dbReference type="PANTHER" id="PTHR35191:SF1">
    <property type="entry name" value="PROPHAGE SIDE TAIL FIBER PROTEIN HOMOLOG STFQ-RELATED"/>
    <property type="match status" value="1"/>
</dbReference>
<proteinExistence type="predicted"/>
<dbReference type="InterPro" id="IPR051934">
    <property type="entry name" value="Phage_Tail_Fiber_Structural"/>
</dbReference>
<dbReference type="EMBL" id="FNTF01000002">
    <property type="protein sequence ID" value="SED77872.1"/>
    <property type="molecule type" value="Genomic_DNA"/>
</dbReference>
<feature type="domain" description="Putative tail fiber protein gp53-like C-terminal" evidence="2">
    <location>
        <begin position="444"/>
        <end position="513"/>
    </location>
</feature>
<organism evidence="3 4">
    <name type="scientific">Pseudomonas frederiksbergensis</name>
    <dbReference type="NCBI Taxonomy" id="104087"/>
    <lineage>
        <taxon>Bacteria</taxon>
        <taxon>Pseudomonadati</taxon>
        <taxon>Pseudomonadota</taxon>
        <taxon>Gammaproteobacteria</taxon>
        <taxon>Pseudomonadales</taxon>
        <taxon>Pseudomonadaceae</taxon>
        <taxon>Pseudomonas</taxon>
    </lineage>
</organism>
<dbReference type="Pfam" id="PF21882">
    <property type="entry name" value="Gp53-like_C"/>
    <property type="match status" value="1"/>
</dbReference>
<evidence type="ECO:0000259" key="2">
    <source>
        <dbReference type="Pfam" id="PF21882"/>
    </source>
</evidence>
<name>A0A1H5DGF8_9PSED</name>
<evidence type="ECO:0000313" key="4">
    <source>
        <dbReference type="Proteomes" id="UP000183114"/>
    </source>
</evidence>
<protein>
    <submittedName>
        <fullName evidence="3">Phage tail-collar fibre protein</fullName>
    </submittedName>
</protein>
<dbReference type="Proteomes" id="UP000183114">
    <property type="component" value="Unassembled WGS sequence"/>
</dbReference>
<dbReference type="Pfam" id="PF12571">
    <property type="entry name" value="Phage_tail_fib"/>
    <property type="match status" value="1"/>
</dbReference>
<dbReference type="InterPro" id="IPR022225">
    <property type="entry name" value="Phage_tail_fibre_N"/>
</dbReference>
<dbReference type="Gene3D" id="2.60.40.3940">
    <property type="match status" value="1"/>
</dbReference>
<sequence>MIDTNSQFFAILTTVGMAKQANADALGTPWKITDMGVGDANPNGVADPPNPLPSPTQTLLINEWRRRPLNQLKVDPQDPAIIIAEQIIPADEGGKWIREIGLYDSDGDLVAVANCAPSYKPLMSQGSGRTQVVRMNFIVNNSGNVTLKIDPAVVLATRDYVDQKVLAELTKQDFKHSALVATTGPVVLNGLQTIDDVPLTADARVLVKHQALPKDNGLYSVSAAGVWTRSVDADSSLEVTPGLFVHVERGTTNGDSIWQLVSDAPIALGVSDLLFEMVAGRSGVNAGTYRSVTVDKYGRVIAGTNPATLSAYGISVASQADAEAQTAQDNSRPMTALRVFQAISARLVQATEAAFGWAKVATQAQTNSGVDDTTIVTPKKFSAGIAALVIQATEAVKGVAKVATLAQVRAGSGDDVFVTPYKMRLGFLSSFNAQGYIVFPSWMGGLIIQWTSGAQMAPGSAGAVYWPMAFPTACLWAISAPLGTSGNANAGNLVAGNISVSAVELFNWGPIATPSRIIAIGA</sequence>
<evidence type="ECO:0000259" key="1">
    <source>
        <dbReference type="Pfam" id="PF12571"/>
    </source>
</evidence>
<gene>
    <name evidence="3" type="ORF">SAMN04490185_4172</name>
</gene>
<evidence type="ECO:0000313" key="3">
    <source>
        <dbReference type="EMBL" id="SED77872.1"/>
    </source>
</evidence>
<reference evidence="3 4" key="1">
    <citation type="submission" date="2016-10" db="EMBL/GenBank/DDBJ databases">
        <authorList>
            <person name="de Groot N.N."/>
        </authorList>
    </citation>
    <scope>NUCLEOTIDE SEQUENCE [LARGE SCALE GENOMIC DNA]</scope>
    <source>
        <strain evidence="3 4">BS3655</strain>
    </source>
</reference>
<accession>A0A1H5DGF8</accession>